<evidence type="ECO:0008006" key="3">
    <source>
        <dbReference type="Google" id="ProtNLM"/>
    </source>
</evidence>
<reference evidence="2" key="1">
    <citation type="journal article" date="2014" name="Front. Microbiol.">
        <title>High frequency of phylogenetically diverse reductive dehalogenase-homologous genes in deep subseafloor sedimentary metagenomes.</title>
        <authorList>
            <person name="Kawai M."/>
            <person name="Futagami T."/>
            <person name="Toyoda A."/>
            <person name="Takaki Y."/>
            <person name="Nishi S."/>
            <person name="Hori S."/>
            <person name="Arai W."/>
            <person name="Tsubouchi T."/>
            <person name="Morono Y."/>
            <person name="Uchiyama I."/>
            <person name="Ito T."/>
            <person name="Fujiyama A."/>
            <person name="Inagaki F."/>
            <person name="Takami H."/>
        </authorList>
    </citation>
    <scope>NUCLEOTIDE SEQUENCE</scope>
    <source>
        <strain evidence="2">Expedition CK06-06</strain>
    </source>
</reference>
<comment type="caution">
    <text evidence="2">The sequence shown here is derived from an EMBL/GenBank/DDBJ whole genome shotgun (WGS) entry which is preliminary data.</text>
</comment>
<evidence type="ECO:0000313" key="2">
    <source>
        <dbReference type="EMBL" id="GAG35480.1"/>
    </source>
</evidence>
<protein>
    <recommendedName>
        <fullName evidence="3">TonB-dependent receptor-like beta-barrel domain-containing protein</fullName>
    </recommendedName>
</protein>
<evidence type="ECO:0000256" key="1">
    <source>
        <dbReference type="SAM" id="MobiDB-lite"/>
    </source>
</evidence>
<feature type="non-terminal residue" evidence="2">
    <location>
        <position position="252"/>
    </location>
</feature>
<feature type="non-terminal residue" evidence="2">
    <location>
        <position position="1"/>
    </location>
</feature>
<proteinExistence type="predicted"/>
<gene>
    <name evidence="2" type="ORF">S01H1_63426</name>
</gene>
<name>X0WXQ0_9ZZZZ</name>
<accession>X0WXQ0</accession>
<dbReference type="SUPFAM" id="SSF56935">
    <property type="entry name" value="Porins"/>
    <property type="match status" value="1"/>
</dbReference>
<dbReference type="AlphaFoldDB" id="X0WXQ0"/>
<sequence>PTGFGGSSIGGTVNLVTDVNGAGGTGTWFEAHGSAGSFGTRRLNAAVRQTSGPVSLRFGGGYLESRGDYPFIDDNGTPINPEDDAGALRLNNDFTRWNAAGRLGVAARGFDDLSLNFSAVSREGGIPGIGSNQSSIARSERDRRITYMKLRPSPLAGRKLHLEGTAFYSWTVDRFDDPGGDIGLLRQSTDNRIISAGGNVRSRAFVPSARLSIEAFLEGKNESFQPRDLLPEPYEGPERKRKTVTASASAEF</sequence>
<feature type="region of interest" description="Disordered" evidence="1">
    <location>
        <begin position="224"/>
        <end position="252"/>
    </location>
</feature>
<organism evidence="2">
    <name type="scientific">marine sediment metagenome</name>
    <dbReference type="NCBI Taxonomy" id="412755"/>
    <lineage>
        <taxon>unclassified sequences</taxon>
        <taxon>metagenomes</taxon>
        <taxon>ecological metagenomes</taxon>
    </lineage>
</organism>
<dbReference type="EMBL" id="BARS01041736">
    <property type="protein sequence ID" value="GAG35480.1"/>
    <property type="molecule type" value="Genomic_DNA"/>
</dbReference>